<dbReference type="InterPro" id="IPR032466">
    <property type="entry name" value="Metal_Hydrolase"/>
</dbReference>
<evidence type="ECO:0000256" key="1">
    <source>
        <dbReference type="ARBA" id="ARBA00010716"/>
    </source>
</evidence>
<dbReference type="Gene3D" id="3.20.20.140">
    <property type="entry name" value="Metal-dependent hydrolases"/>
    <property type="match status" value="1"/>
</dbReference>
<dbReference type="EMBL" id="CP141059">
    <property type="protein sequence ID" value="WQQ27474.1"/>
    <property type="molecule type" value="Genomic_DNA"/>
</dbReference>
<protein>
    <submittedName>
        <fullName evidence="7">N-acetylglucosamine-6-phosphate deacetylase</fullName>
        <ecNumber evidence="7">3.5.1.25</ecNumber>
    </submittedName>
</protein>
<keyword evidence="3 5" id="KW-0378">Hydrolase</keyword>
<dbReference type="SUPFAM" id="SSF51338">
    <property type="entry name" value="Composite domain of metallo-dependent hydrolases"/>
    <property type="match status" value="1"/>
</dbReference>
<dbReference type="InterPro" id="IPR006680">
    <property type="entry name" value="Amidohydro-rel"/>
</dbReference>
<evidence type="ECO:0000259" key="6">
    <source>
        <dbReference type="Pfam" id="PF01979"/>
    </source>
</evidence>
<dbReference type="EC" id="3.5.1.25" evidence="7"/>
<keyword evidence="2" id="KW-0479">Metal-binding</keyword>
<evidence type="ECO:0000256" key="3">
    <source>
        <dbReference type="ARBA" id="ARBA00022801"/>
    </source>
</evidence>
<dbReference type="InterPro" id="IPR011059">
    <property type="entry name" value="Metal-dep_hydrolase_composite"/>
</dbReference>
<dbReference type="Proteomes" id="UP001327225">
    <property type="component" value="Chromosome"/>
</dbReference>
<keyword evidence="8" id="KW-1185">Reference proteome</keyword>
<feature type="domain" description="Amidohydrolase-related" evidence="6">
    <location>
        <begin position="48"/>
        <end position="374"/>
    </location>
</feature>
<dbReference type="NCBIfam" id="TIGR00221">
    <property type="entry name" value="nagA"/>
    <property type="match status" value="1"/>
</dbReference>
<name>A0ABZ0ZT76_9ACTN</name>
<keyword evidence="4 5" id="KW-0119">Carbohydrate metabolism</keyword>
<evidence type="ECO:0000256" key="2">
    <source>
        <dbReference type="ARBA" id="ARBA00022723"/>
    </source>
</evidence>
<evidence type="ECO:0000313" key="8">
    <source>
        <dbReference type="Proteomes" id="UP001327225"/>
    </source>
</evidence>
<dbReference type="RefSeq" id="WP_322937940.1">
    <property type="nucleotide sequence ID" value="NZ_CP141059.1"/>
</dbReference>
<dbReference type="SUPFAM" id="SSF51556">
    <property type="entry name" value="Metallo-dependent hydrolases"/>
    <property type="match status" value="1"/>
</dbReference>
<dbReference type="GO" id="GO:0008448">
    <property type="term" value="F:N-acetylglucosamine-6-phosphate deacetylase activity"/>
    <property type="evidence" value="ECO:0007669"/>
    <property type="project" value="UniProtKB-EC"/>
</dbReference>
<dbReference type="PANTHER" id="PTHR11113:SF14">
    <property type="entry name" value="N-ACETYLGLUCOSAMINE-6-PHOSPHATE DEACETYLASE"/>
    <property type="match status" value="1"/>
</dbReference>
<dbReference type="Gene3D" id="2.30.40.10">
    <property type="entry name" value="Urease, subunit C, domain 1"/>
    <property type="match status" value="1"/>
</dbReference>
<sequence length="379" mass="38608">MISHDMSDLIVRGARASDGSPSDVAVVGGRVAEPGSATGTSYDAAGLTVLPGLIDLQVNGVAGIDLTLEPERLWEAAAALPAYGVTAFLPTVITSAPDARDRALATFVDGPPAGWAGALPLGLHFEGPMLAPARKGAHPERWLRPPSTELVADWSRATGVTMVTIAPELPGALEVISALVARDVIVAIGHTEATAAEVTAAAGRGARAVTHLGNAMPALAAREPGAFGAALADPRLVAGVIADGHHLDPVTLSVLWRVLGRERLVAVTDCTAALGMPDGPARLGDQRVVVRDGTVRLADGTLAGSAASLPQCLRVLREATGCSLEEAVATCTTTAARLVGDHERGRLTPGARGDLTLVDDDLHVVATVVGGRLVHGGQA</sequence>
<gene>
    <name evidence="7" type="primary">nagA</name>
    <name evidence="7" type="ORF">SHK19_04405</name>
</gene>
<evidence type="ECO:0000256" key="4">
    <source>
        <dbReference type="ARBA" id="ARBA00023277"/>
    </source>
</evidence>
<evidence type="ECO:0000313" key="7">
    <source>
        <dbReference type="EMBL" id="WQQ27474.1"/>
    </source>
</evidence>
<dbReference type="PANTHER" id="PTHR11113">
    <property type="entry name" value="N-ACETYLGLUCOSAMINE-6-PHOSPHATE DEACETYLASE"/>
    <property type="match status" value="1"/>
</dbReference>
<organism evidence="7 8">
    <name type="scientific">Nocardioides bizhenqiangii</name>
    <dbReference type="NCBI Taxonomy" id="3095076"/>
    <lineage>
        <taxon>Bacteria</taxon>
        <taxon>Bacillati</taxon>
        <taxon>Actinomycetota</taxon>
        <taxon>Actinomycetes</taxon>
        <taxon>Propionibacteriales</taxon>
        <taxon>Nocardioidaceae</taxon>
        <taxon>Nocardioides</taxon>
    </lineage>
</organism>
<evidence type="ECO:0000256" key="5">
    <source>
        <dbReference type="PIRNR" id="PIRNR038994"/>
    </source>
</evidence>
<proteinExistence type="inferred from homology"/>
<comment type="similarity">
    <text evidence="1 5">Belongs to the metallo-dependent hydrolases superfamily. NagA family.</text>
</comment>
<accession>A0ABZ0ZT76</accession>
<dbReference type="Pfam" id="PF01979">
    <property type="entry name" value="Amidohydro_1"/>
    <property type="match status" value="1"/>
</dbReference>
<dbReference type="InterPro" id="IPR003764">
    <property type="entry name" value="GlcNAc_6-P_deAcase"/>
</dbReference>
<reference evidence="8" key="1">
    <citation type="submission" date="2023-12" db="EMBL/GenBank/DDBJ databases">
        <title>Novel species in genus Nocardioides.</title>
        <authorList>
            <person name="Zhou H."/>
        </authorList>
    </citation>
    <scope>NUCLEOTIDE SEQUENCE [LARGE SCALE GENOMIC DNA]</scope>
    <source>
        <strain evidence="8">HM61</strain>
    </source>
</reference>
<dbReference type="PIRSF" id="PIRSF038994">
    <property type="entry name" value="NagA"/>
    <property type="match status" value="1"/>
</dbReference>